<reference evidence="1 2" key="1">
    <citation type="submission" date="2013-04" db="EMBL/GenBank/DDBJ databases">
        <authorList>
            <person name="Harkins D.M."/>
            <person name="Durkin A.S."/>
            <person name="Brinkac L.M."/>
            <person name="Haft D.H."/>
            <person name="Selengut J.D."/>
            <person name="Sanka R."/>
            <person name="DePew J."/>
            <person name="Purushe J."/>
            <person name="Hartskeerl R.A."/>
            <person name="Ahmed A."/>
            <person name="van der Linden H."/>
            <person name="Goris M.G.A."/>
            <person name="Vinetz J.M."/>
            <person name="Sutton G.G."/>
            <person name="Nierman W.C."/>
            <person name="Fouts D.E."/>
        </authorList>
    </citation>
    <scope>NUCLEOTIDE SEQUENCE [LARGE SCALE GENOMIC DNA]</scope>
    <source>
        <strain evidence="1 2">Sao Paulo</strain>
    </source>
</reference>
<protein>
    <submittedName>
        <fullName evidence="1">OmpA family protein</fullName>
    </submittedName>
</protein>
<sequence>MFLISLILVSLPFVFYWLWPKNGRRMGQSGSKSYKLSKLKQDSSKPFSVETVVYFDAGSSELAPHQIQKWKDSVLVYLSQTLDSVTLIGSADTTGNLAKNRRLVKERVQGIRKCLIDWGVNSEIIFCQYLEPIQGRSPKEREQFRSVVIQWKGFGSA</sequence>
<gene>
    <name evidence="1" type="ORF">LEP1GSC202_2734</name>
</gene>
<dbReference type="AlphaFoldDB" id="A0A5E8HB16"/>
<dbReference type="Gene3D" id="3.30.1330.60">
    <property type="entry name" value="OmpA-like domain"/>
    <property type="match status" value="1"/>
</dbReference>
<accession>A0A5E8HB16</accession>
<proteinExistence type="predicted"/>
<name>A0A5E8HB16_9LEPT</name>
<organism evidence="1 2">
    <name type="scientific">Leptospira yanagawae serovar Saopaulo str. Sao Paulo = ATCC 700523</name>
    <dbReference type="NCBI Taxonomy" id="1249483"/>
    <lineage>
        <taxon>Bacteria</taxon>
        <taxon>Pseudomonadati</taxon>
        <taxon>Spirochaetota</taxon>
        <taxon>Spirochaetia</taxon>
        <taxon>Leptospirales</taxon>
        <taxon>Leptospiraceae</taxon>
        <taxon>Leptospira</taxon>
    </lineage>
</organism>
<dbReference type="InterPro" id="IPR036737">
    <property type="entry name" value="OmpA-like_sf"/>
</dbReference>
<dbReference type="STRING" id="1249483.LEP1GSC202_2734"/>
<evidence type="ECO:0000313" key="1">
    <source>
        <dbReference type="EMBL" id="EOQ88641.1"/>
    </source>
</evidence>
<dbReference type="SUPFAM" id="SSF103088">
    <property type="entry name" value="OmpA-like"/>
    <property type="match status" value="1"/>
</dbReference>
<dbReference type="Proteomes" id="UP000013996">
    <property type="component" value="Unassembled WGS sequence"/>
</dbReference>
<dbReference type="OrthoDB" id="344524at2"/>
<comment type="caution">
    <text evidence="1">The sequence shown here is derived from an EMBL/GenBank/DDBJ whole genome shotgun (WGS) entry which is preliminary data.</text>
</comment>
<dbReference type="EMBL" id="AOGX02000016">
    <property type="protein sequence ID" value="EOQ88641.1"/>
    <property type="molecule type" value="Genomic_DNA"/>
</dbReference>
<evidence type="ECO:0000313" key="2">
    <source>
        <dbReference type="Proteomes" id="UP000013996"/>
    </source>
</evidence>